<sequence length="105" mass="11573">MDIRLRFAPTGGWREHTNPRLERATCLFLSVQAVGGSPQQPRPKATRISGLQRDVAVLVAVMESHKETDTLFVVAGKKAQIRFMGFGSTAALPLLHTELPRVSIH</sequence>
<evidence type="ECO:0000313" key="2">
    <source>
        <dbReference type="Proteomes" id="UP001345219"/>
    </source>
</evidence>
<dbReference type="Proteomes" id="UP001345219">
    <property type="component" value="Chromosome 10"/>
</dbReference>
<protein>
    <submittedName>
        <fullName evidence="1">Uncharacterized protein</fullName>
    </submittedName>
</protein>
<name>A0AAN7JJZ2_9MYRT</name>
<gene>
    <name evidence="1" type="ORF">SAY87_012632</name>
</gene>
<reference evidence="1 2" key="1">
    <citation type="journal article" date="2023" name="Hortic Res">
        <title>Pangenome of water caltrop reveals structural variations and asymmetric subgenome divergence after allopolyploidization.</title>
        <authorList>
            <person name="Zhang X."/>
            <person name="Chen Y."/>
            <person name="Wang L."/>
            <person name="Yuan Y."/>
            <person name="Fang M."/>
            <person name="Shi L."/>
            <person name="Lu R."/>
            <person name="Comes H.P."/>
            <person name="Ma Y."/>
            <person name="Chen Y."/>
            <person name="Huang G."/>
            <person name="Zhou Y."/>
            <person name="Zheng Z."/>
            <person name="Qiu Y."/>
        </authorList>
    </citation>
    <scope>NUCLEOTIDE SEQUENCE [LARGE SCALE GENOMIC DNA]</scope>
    <source>
        <tissue evidence="1">Roots</tissue>
    </source>
</reference>
<proteinExistence type="predicted"/>
<keyword evidence="2" id="KW-1185">Reference proteome</keyword>
<dbReference type="AlphaFoldDB" id="A0AAN7JJZ2"/>
<comment type="caution">
    <text evidence="1">The sequence shown here is derived from an EMBL/GenBank/DDBJ whole genome shotgun (WGS) entry which is preliminary data.</text>
</comment>
<evidence type="ECO:0000313" key="1">
    <source>
        <dbReference type="EMBL" id="KAK4746320.1"/>
    </source>
</evidence>
<accession>A0AAN7JJZ2</accession>
<organism evidence="1 2">
    <name type="scientific">Trapa incisa</name>
    <dbReference type="NCBI Taxonomy" id="236973"/>
    <lineage>
        <taxon>Eukaryota</taxon>
        <taxon>Viridiplantae</taxon>
        <taxon>Streptophyta</taxon>
        <taxon>Embryophyta</taxon>
        <taxon>Tracheophyta</taxon>
        <taxon>Spermatophyta</taxon>
        <taxon>Magnoliopsida</taxon>
        <taxon>eudicotyledons</taxon>
        <taxon>Gunneridae</taxon>
        <taxon>Pentapetalae</taxon>
        <taxon>rosids</taxon>
        <taxon>malvids</taxon>
        <taxon>Myrtales</taxon>
        <taxon>Lythraceae</taxon>
        <taxon>Trapa</taxon>
    </lineage>
</organism>
<dbReference type="EMBL" id="JAXIOK010000021">
    <property type="protein sequence ID" value="KAK4746320.1"/>
    <property type="molecule type" value="Genomic_DNA"/>
</dbReference>